<protein>
    <submittedName>
        <fullName evidence="2">Uncharacterized protein</fullName>
    </submittedName>
</protein>
<comment type="caution">
    <text evidence="2">The sequence shown here is derived from an EMBL/GenBank/DDBJ whole genome shotgun (WGS) entry which is preliminary data.</text>
</comment>
<name>A0A7W9IIW4_9ACTN</name>
<dbReference type="EMBL" id="JACHMP010000001">
    <property type="protein sequence ID" value="MBB5820884.1"/>
    <property type="molecule type" value="Genomic_DNA"/>
</dbReference>
<gene>
    <name evidence="2" type="ORF">F4562_003946</name>
</gene>
<evidence type="ECO:0000313" key="2">
    <source>
        <dbReference type="EMBL" id="MBB5820884.1"/>
    </source>
</evidence>
<keyword evidence="3" id="KW-1185">Reference proteome</keyword>
<keyword evidence="1" id="KW-0812">Transmembrane</keyword>
<keyword evidence="1" id="KW-1133">Transmembrane helix</keyword>
<evidence type="ECO:0000313" key="3">
    <source>
        <dbReference type="Proteomes" id="UP000540685"/>
    </source>
</evidence>
<feature type="transmembrane region" description="Helical" evidence="1">
    <location>
        <begin position="18"/>
        <end position="40"/>
    </location>
</feature>
<accession>A0A7W9IIW4</accession>
<evidence type="ECO:0000256" key="1">
    <source>
        <dbReference type="SAM" id="Phobius"/>
    </source>
</evidence>
<organism evidence="2 3">
    <name type="scientific">Streptosporangium becharense</name>
    <dbReference type="NCBI Taxonomy" id="1816182"/>
    <lineage>
        <taxon>Bacteria</taxon>
        <taxon>Bacillati</taxon>
        <taxon>Actinomycetota</taxon>
        <taxon>Actinomycetes</taxon>
        <taxon>Streptosporangiales</taxon>
        <taxon>Streptosporangiaceae</taxon>
        <taxon>Streptosporangium</taxon>
    </lineage>
</organism>
<sequence>MSATINVIGNNTDGGNRLLGTGAGIVAVACVAVLTAHHFLRRRQ</sequence>
<dbReference type="RefSeq" id="WP_260316350.1">
    <property type="nucleotide sequence ID" value="NZ_JACHMP010000001.1"/>
</dbReference>
<reference evidence="2 3" key="1">
    <citation type="submission" date="2020-08" db="EMBL/GenBank/DDBJ databases">
        <title>Sequencing the genomes of 1000 actinobacteria strains.</title>
        <authorList>
            <person name="Klenk H.-P."/>
        </authorList>
    </citation>
    <scope>NUCLEOTIDE SEQUENCE [LARGE SCALE GENOMIC DNA]</scope>
    <source>
        <strain evidence="2 3">DSM 46887</strain>
    </source>
</reference>
<dbReference type="AlphaFoldDB" id="A0A7W9IIW4"/>
<proteinExistence type="predicted"/>
<dbReference type="Proteomes" id="UP000540685">
    <property type="component" value="Unassembled WGS sequence"/>
</dbReference>
<keyword evidence="1" id="KW-0472">Membrane</keyword>